<protein>
    <submittedName>
        <fullName evidence="8">TldD/PmbA family protein</fullName>
    </submittedName>
</protein>
<feature type="domain" description="Metalloprotease TldD/E N-terminal" evidence="5">
    <location>
        <begin position="21"/>
        <end position="84"/>
    </location>
</feature>
<keyword evidence="3" id="KW-0378">Hydrolase</keyword>
<dbReference type="STRING" id="1618345.UT18_C0014G0008"/>
<dbReference type="Pfam" id="PF01523">
    <property type="entry name" value="PmbA_TldD_1st"/>
    <property type="match status" value="1"/>
</dbReference>
<evidence type="ECO:0000256" key="4">
    <source>
        <dbReference type="ARBA" id="ARBA00023049"/>
    </source>
</evidence>
<dbReference type="EMBL" id="LBVV01000014">
    <property type="protein sequence ID" value="KKQ93938.1"/>
    <property type="molecule type" value="Genomic_DNA"/>
</dbReference>
<name>A0A0G0LPV8_UNCC2</name>
<gene>
    <name evidence="8" type="ORF">UT18_C0014G0008</name>
</gene>
<dbReference type="InterPro" id="IPR036059">
    <property type="entry name" value="TldD/PmbA_sf"/>
</dbReference>
<evidence type="ECO:0000256" key="1">
    <source>
        <dbReference type="ARBA" id="ARBA00005836"/>
    </source>
</evidence>
<dbReference type="InterPro" id="IPR035068">
    <property type="entry name" value="TldD/PmbA_N"/>
</dbReference>
<dbReference type="GO" id="GO:0005829">
    <property type="term" value="C:cytosol"/>
    <property type="evidence" value="ECO:0007669"/>
    <property type="project" value="TreeGrafter"/>
</dbReference>
<dbReference type="GO" id="GO:0008237">
    <property type="term" value="F:metallopeptidase activity"/>
    <property type="evidence" value="ECO:0007669"/>
    <property type="project" value="UniProtKB-KW"/>
</dbReference>
<evidence type="ECO:0000259" key="7">
    <source>
        <dbReference type="Pfam" id="PF19290"/>
    </source>
</evidence>
<proteinExistence type="inferred from homology"/>
<feature type="domain" description="Metalloprotease TldD/E central" evidence="7">
    <location>
        <begin position="114"/>
        <end position="225"/>
    </location>
</feature>
<reference evidence="8" key="1">
    <citation type="journal article" date="2015" name="Nature">
        <title>rRNA introns, odd ribosomes, and small enigmatic genomes across a large radiation of phyla.</title>
        <authorList>
            <person name="Brown C.T."/>
            <person name="Hug L.A."/>
            <person name="Thomas B.C."/>
            <person name="Sharon I."/>
            <person name="Castelle C.J."/>
            <person name="Singh A."/>
            <person name="Wilkins M.J."/>
            <person name="Williams K.H."/>
            <person name="Banfield J.F."/>
        </authorList>
    </citation>
    <scope>NUCLEOTIDE SEQUENCE [LARGE SCALE GENOMIC DNA]</scope>
</reference>
<keyword evidence="4" id="KW-0482">Metalloprotease</keyword>
<dbReference type="SUPFAM" id="SSF111283">
    <property type="entry name" value="Putative modulator of DNA gyrase, PmbA/TldD"/>
    <property type="match status" value="1"/>
</dbReference>
<dbReference type="Pfam" id="PF19290">
    <property type="entry name" value="PmbA_TldD_2nd"/>
    <property type="match status" value="1"/>
</dbReference>
<dbReference type="InterPro" id="IPR002510">
    <property type="entry name" value="Metalloprtase-TldD/E_N"/>
</dbReference>
<dbReference type="Proteomes" id="UP000034207">
    <property type="component" value="Unassembled WGS sequence"/>
</dbReference>
<dbReference type="Pfam" id="PF19289">
    <property type="entry name" value="PmbA_TldD_3rd"/>
    <property type="match status" value="1"/>
</dbReference>
<evidence type="ECO:0000259" key="6">
    <source>
        <dbReference type="Pfam" id="PF19289"/>
    </source>
</evidence>
<dbReference type="InterPro" id="IPR045569">
    <property type="entry name" value="Metalloprtase-TldD/E_C"/>
</dbReference>
<evidence type="ECO:0000259" key="5">
    <source>
        <dbReference type="Pfam" id="PF01523"/>
    </source>
</evidence>
<dbReference type="GO" id="GO:0006508">
    <property type="term" value="P:proteolysis"/>
    <property type="evidence" value="ECO:0007669"/>
    <property type="project" value="UniProtKB-KW"/>
</dbReference>
<dbReference type="Gene3D" id="3.30.2290.10">
    <property type="entry name" value="PmbA/TldD superfamily"/>
    <property type="match status" value="1"/>
</dbReference>
<evidence type="ECO:0000313" key="8">
    <source>
        <dbReference type="EMBL" id="KKQ93938.1"/>
    </source>
</evidence>
<dbReference type="InterPro" id="IPR051463">
    <property type="entry name" value="Peptidase_U62_metallo"/>
</dbReference>
<dbReference type="AlphaFoldDB" id="A0A0G0LPV8"/>
<keyword evidence="2" id="KW-0645">Protease</keyword>
<dbReference type="PANTHER" id="PTHR30624:SF10">
    <property type="entry name" value="CONSERVED PROTEIN"/>
    <property type="match status" value="1"/>
</dbReference>
<organism evidence="8 9">
    <name type="scientific">candidate division CPR2 bacterium GW2011_GWC2_39_10</name>
    <dbReference type="NCBI Taxonomy" id="1618345"/>
    <lineage>
        <taxon>Bacteria</taxon>
        <taxon>Bacteria division CPR2</taxon>
    </lineage>
</organism>
<accession>A0A0G0LPV8</accession>
<sequence length="481" mass="52853">MQDIIKNVLDSLKFKGTEYASARVMGDESQYISVKNGIVEALEQSSSYGFGVMVLYKGSWGFASSYDLAPKNIERIAMKALEVAKASSLVKKEKIVLSSLDKIVASYKTPYITDPFSVPVNEKLKVLLETDKLIKSVKGVSISFGHFRAYRKNILFMSTDGSIIDQEITECGGGIEAMAIDGDEVQNRSYPNSHGGQMGTGGYEIFESLGLVGEAIRIGEEAVALLSAPQCPAETTTLILDPTQMALQVHESCGHAVELDRALGMEASYAGTSFLTTDKLGKFKYGSEIVNIYGDATAPGGLGTFGYDDEGVPAQKFDIIKEGMFVNYLTSRETASKIGQKSNGTARASGWGRIPIVRMTNINLRPGDWKFQDLIRDTKDGIYMCTNREWSIDDKRLNFQFGCEIAWEIKKGKLGRMLKNPTYQGITPEFWNSCDAICSKDYWQIWGVPNCGKGEPTQVAHVGHGTAPTRFRNVKIGVGKW</sequence>
<evidence type="ECO:0000256" key="3">
    <source>
        <dbReference type="ARBA" id="ARBA00022801"/>
    </source>
</evidence>
<feature type="domain" description="Metalloprotease TldD/E C-terminal" evidence="6">
    <location>
        <begin position="235"/>
        <end position="474"/>
    </location>
</feature>
<comment type="caution">
    <text evidence="8">The sequence shown here is derived from an EMBL/GenBank/DDBJ whole genome shotgun (WGS) entry which is preliminary data.</text>
</comment>
<comment type="similarity">
    <text evidence="1">Belongs to the peptidase U62 family.</text>
</comment>
<dbReference type="PANTHER" id="PTHR30624">
    <property type="entry name" value="UNCHARACTERIZED PROTEIN TLDD AND PMBA"/>
    <property type="match status" value="1"/>
</dbReference>
<evidence type="ECO:0000313" key="9">
    <source>
        <dbReference type="Proteomes" id="UP000034207"/>
    </source>
</evidence>
<dbReference type="PATRIC" id="fig|1618345.3.peg.828"/>
<dbReference type="InterPro" id="IPR045570">
    <property type="entry name" value="Metalloprtase-TldD/E_cen_dom"/>
</dbReference>
<evidence type="ECO:0000256" key="2">
    <source>
        <dbReference type="ARBA" id="ARBA00022670"/>
    </source>
</evidence>